<sequence length="416" mass="47577">MQQVNTLILIIGMMIVSGCGNQTIIGNKSPTIDVDPTKEEIVIWHTYGEKERYVFENVIPLFEEEHPTIQVKSVNQPYNAELIATLISRASANKPPDIIRMDMAWVPSFAELGLIYPVSEFQDIHEIKFQFYEEPLKSNLYKGKYYGLPLNTNTKVSIYNKELLKASGLKKPPETMDEFINIIEKNKYTVVIETFNLWDTLHYFYGLGGVFIDPTNSKATGYLDSEQSIAAARQLLTLFQKGYFVVSPGNKWHSVIEGEYFSNDEGPWFYSVNSKEHIDFINDVTVAAPFPISNGKRAVLGGENLVISNGSKHKEAAWTFIKWMTNVVPQTYMAQTGLIPTNKFVELSGFYDPYPYYQTYLEGIEDALLRPIVPQWWNIEEIYNKYFILILSEKISIEEGLTKAAFEIDEILTKIN</sequence>
<evidence type="ECO:0008006" key="6">
    <source>
        <dbReference type="Google" id="ProtNLM"/>
    </source>
</evidence>
<dbReference type="OrthoDB" id="9795467at2"/>
<dbReference type="AlphaFoldDB" id="A0A1S2LY96"/>
<proteinExistence type="inferred from homology"/>
<gene>
    <name evidence="4" type="ORF">BKP37_03005</name>
</gene>
<name>A0A1S2LY96_9BACI</name>
<dbReference type="Proteomes" id="UP000179524">
    <property type="component" value="Unassembled WGS sequence"/>
</dbReference>
<evidence type="ECO:0000256" key="1">
    <source>
        <dbReference type="ARBA" id="ARBA00008520"/>
    </source>
</evidence>
<evidence type="ECO:0000256" key="3">
    <source>
        <dbReference type="ARBA" id="ARBA00022729"/>
    </source>
</evidence>
<dbReference type="GO" id="GO:0055052">
    <property type="term" value="C:ATP-binding cassette (ABC) transporter complex, substrate-binding subunit-containing"/>
    <property type="evidence" value="ECO:0007669"/>
    <property type="project" value="TreeGrafter"/>
</dbReference>
<accession>A0A1S2LY96</accession>
<protein>
    <recommendedName>
        <fullName evidence="6">ABC transporter substrate-binding protein</fullName>
    </recommendedName>
</protein>
<dbReference type="GO" id="GO:0015768">
    <property type="term" value="P:maltose transport"/>
    <property type="evidence" value="ECO:0007669"/>
    <property type="project" value="TreeGrafter"/>
</dbReference>
<dbReference type="PANTHER" id="PTHR30061">
    <property type="entry name" value="MALTOSE-BINDING PERIPLASMIC PROTEIN"/>
    <property type="match status" value="1"/>
</dbReference>
<comment type="caution">
    <text evidence="4">The sequence shown here is derived from an EMBL/GenBank/DDBJ whole genome shotgun (WGS) entry which is preliminary data.</text>
</comment>
<dbReference type="SUPFAM" id="SSF53850">
    <property type="entry name" value="Periplasmic binding protein-like II"/>
    <property type="match status" value="1"/>
</dbReference>
<dbReference type="EMBL" id="MLQR01000001">
    <property type="protein sequence ID" value="OIJ17478.1"/>
    <property type="molecule type" value="Genomic_DNA"/>
</dbReference>
<dbReference type="PANTHER" id="PTHR30061:SF50">
    <property type="entry name" value="MALTOSE_MALTODEXTRIN-BINDING PERIPLASMIC PROTEIN"/>
    <property type="match status" value="1"/>
</dbReference>
<evidence type="ECO:0000256" key="2">
    <source>
        <dbReference type="ARBA" id="ARBA00022448"/>
    </source>
</evidence>
<dbReference type="GO" id="GO:1901982">
    <property type="term" value="F:maltose binding"/>
    <property type="evidence" value="ECO:0007669"/>
    <property type="project" value="TreeGrafter"/>
</dbReference>
<keyword evidence="5" id="KW-1185">Reference proteome</keyword>
<evidence type="ECO:0000313" key="4">
    <source>
        <dbReference type="EMBL" id="OIJ17478.1"/>
    </source>
</evidence>
<organism evidence="4 5">
    <name type="scientific">Anaerobacillus alkalilacustris</name>
    <dbReference type="NCBI Taxonomy" id="393763"/>
    <lineage>
        <taxon>Bacteria</taxon>
        <taxon>Bacillati</taxon>
        <taxon>Bacillota</taxon>
        <taxon>Bacilli</taxon>
        <taxon>Bacillales</taxon>
        <taxon>Bacillaceae</taxon>
        <taxon>Anaerobacillus</taxon>
    </lineage>
</organism>
<reference evidence="4 5" key="1">
    <citation type="submission" date="2016-10" db="EMBL/GenBank/DDBJ databases">
        <title>Draft genome sequences of four alkaliphilic bacteria belonging to the Anaerobacillus genus.</title>
        <authorList>
            <person name="Bassil N.M."/>
            <person name="Lloyd J.R."/>
        </authorList>
    </citation>
    <scope>NUCLEOTIDE SEQUENCE [LARGE SCALE GENOMIC DNA]</scope>
    <source>
        <strain evidence="4 5">DSM 18345</strain>
    </source>
</reference>
<keyword evidence="2" id="KW-0813">Transport</keyword>
<evidence type="ECO:0000313" key="5">
    <source>
        <dbReference type="Proteomes" id="UP000179524"/>
    </source>
</evidence>
<dbReference type="Gene3D" id="3.40.190.10">
    <property type="entry name" value="Periplasmic binding protein-like II"/>
    <property type="match status" value="2"/>
</dbReference>
<comment type="similarity">
    <text evidence="1">Belongs to the bacterial solute-binding protein 1 family.</text>
</comment>
<dbReference type="Pfam" id="PF13416">
    <property type="entry name" value="SBP_bac_8"/>
    <property type="match status" value="1"/>
</dbReference>
<dbReference type="GO" id="GO:0042956">
    <property type="term" value="P:maltodextrin transmembrane transport"/>
    <property type="evidence" value="ECO:0007669"/>
    <property type="project" value="TreeGrafter"/>
</dbReference>
<dbReference type="InterPro" id="IPR006059">
    <property type="entry name" value="SBP"/>
</dbReference>
<dbReference type="RefSeq" id="WP_071308204.1">
    <property type="nucleotide sequence ID" value="NZ_MLQR01000001.1"/>
</dbReference>
<keyword evidence="3" id="KW-0732">Signal</keyword>